<proteinExistence type="predicted"/>
<keyword evidence="2" id="KW-0285">Flavoprotein</keyword>
<dbReference type="Gene3D" id="3.50.50.60">
    <property type="entry name" value="FAD/NAD(P)-binding domain"/>
    <property type="match status" value="1"/>
</dbReference>
<dbReference type="InterPro" id="IPR023166">
    <property type="entry name" value="BaiN-like_dom_sf"/>
</dbReference>
<keyword evidence="3" id="KW-0274">FAD</keyword>
<dbReference type="PROSITE" id="PS51257">
    <property type="entry name" value="PROKAR_LIPOPROTEIN"/>
    <property type="match status" value="1"/>
</dbReference>
<evidence type="ECO:0000313" key="8">
    <source>
        <dbReference type="Proteomes" id="UP000271472"/>
    </source>
</evidence>
<dbReference type="NCBIfam" id="TIGR00275">
    <property type="entry name" value="aminoacetone oxidase family FAD-binding enzyme"/>
    <property type="match status" value="1"/>
</dbReference>
<dbReference type="Proteomes" id="UP000271472">
    <property type="component" value="Unassembled WGS sequence"/>
</dbReference>
<dbReference type="PRINTS" id="PR00368">
    <property type="entry name" value="FADPNR"/>
</dbReference>
<dbReference type="InterPro" id="IPR036188">
    <property type="entry name" value="FAD/NAD-bd_sf"/>
</dbReference>
<dbReference type="RefSeq" id="WP_123218950.1">
    <property type="nucleotide sequence ID" value="NZ_JACHYQ010000002.1"/>
</dbReference>
<dbReference type="Gene3D" id="1.10.8.260">
    <property type="entry name" value="HI0933 insert domain-like"/>
    <property type="match status" value="1"/>
</dbReference>
<dbReference type="AlphaFoldDB" id="A0A3N0IHZ6"/>
<dbReference type="InterPro" id="IPR004792">
    <property type="entry name" value="BaiN-like"/>
</dbReference>
<dbReference type="Pfam" id="PF22780">
    <property type="entry name" value="HI0933_like_1st"/>
    <property type="match status" value="1"/>
</dbReference>
<dbReference type="InterPro" id="IPR057661">
    <property type="entry name" value="RsdA/BaiN/AoA(So)_Rossmann"/>
</dbReference>
<reference evidence="8" key="1">
    <citation type="submission" date="2018-05" db="EMBL/GenBank/DDBJ databases">
        <title>Genome Sequencing of selected type strains of the family Eggerthellaceae.</title>
        <authorList>
            <person name="Danylec N."/>
            <person name="Stoll D.A."/>
            <person name="Doetsch A."/>
            <person name="Huch M."/>
        </authorList>
    </citation>
    <scope>NUCLEOTIDE SEQUENCE [LARGE SCALE GENOMIC DNA]</scope>
    <source>
        <strain evidence="8">DSM 22006</strain>
    </source>
</reference>
<feature type="compositionally biased region" description="Basic and acidic residues" evidence="4">
    <location>
        <begin position="462"/>
        <end position="477"/>
    </location>
</feature>
<protein>
    <submittedName>
        <fullName evidence="7">Aminoacetone oxidase family FAD-binding enzyme</fullName>
    </submittedName>
</protein>
<dbReference type="Pfam" id="PF03486">
    <property type="entry name" value="HI0933_like"/>
    <property type="match status" value="1"/>
</dbReference>
<accession>A0A3N0IHZ6</accession>
<name>A0A3N0IHZ6_9ACTN</name>
<feature type="region of interest" description="Disordered" evidence="4">
    <location>
        <begin position="429"/>
        <end position="536"/>
    </location>
</feature>
<dbReference type="PRINTS" id="PR00411">
    <property type="entry name" value="PNDRDTASEI"/>
</dbReference>
<comment type="caution">
    <text evidence="7">The sequence shown here is derived from an EMBL/GenBank/DDBJ whole genome shotgun (WGS) entry which is preliminary data.</text>
</comment>
<organism evidence="7 8">
    <name type="scientific">Slackia isoflavoniconvertens</name>
    <dbReference type="NCBI Taxonomy" id="572010"/>
    <lineage>
        <taxon>Bacteria</taxon>
        <taxon>Bacillati</taxon>
        <taxon>Actinomycetota</taxon>
        <taxon>Coriobacteriia</taxon>
        <taxon>Eggerthellales</taxon>
        <taxon>Eggerthellaceae</taxon>
        <taxon>Slackia</taxon>
    </lineage>
</organism>
<dbReference type="PANTHER" id="PTHR42887">
    <property type="entry name" value="OS12G0638800 PROTEIN"/>
    <property type="match status" value="1"/>
</dbReference>
<evidence type="ECO:0000256" key="1">
    <source>
        <dbReference type="ARBA" id="ARBA00001974"/>
    </source>
</evidence>
<evidence type="ECO:0000256" key="4">
    <source>
        <dbReference type="SAM" id="MobiDB-lite"/>
    </source>
</evidence>
<dbReference type="GeneID" id="98662984"/>
<comment type="cofactor">
    <cofactor evidence="1">
        <name>FAD</name>
        <dbReference type="ChEBI" id="CHEBI:57692"/>
    </cofactor>
</comment>
<feature type="domain" description="RsdA/BaiN/AoA(So)-like Rossmann fold-like" evidence="5">
    <location>
        <begin position="3"/>
        <end position="402"/>
    </location>
</feature>
<feature type="domain" description="RsdA/BaiN/AoA(So)-like insert" evidence="6">
    <location>
        <begin position="226"/>
        <end position="324"/>
    </location>
</feature>
<dbReference type="InterPro" id="IPR055178">
    <property type="entry name" value="RsdA/BaiN/AoA(So)-like_dom"/>
</dbReference>
<gene>
    <name evidence="7" type="ORF">DMP05_02135</name>
</gene>
<evidence type="ECO:0000313" key="7">
    <source>
        <dbReference type="EMBL" id="RNM36598.1"/>
    </source>
</evidence>
<dbReference type="SUPFAM" id="SSF160996">
    <property type="entry name" value="HI0933 insert domain-like"/>
    <property type="match status" value="1"/>
</dbReference>
<feature type="compositionally biased region" description="Polar residues" evidence="4">
    <location>
        <begin position="495"/>
        <end position="516"/>
    </location>
</feature>
<dbReference type="EMBL" id="QIBZ01000003">
    <property type="protein sequence ID" value="RNM36598.1"/>
    <property type="molecule type" value="Genomic_DNA"/>
</dbReference>
<evidence type="ECO:0000256" key="2">
    <source>
        <dbReference type="ARBA" id="ARBA00022630"/>
    </source>
</evidence>
<dbReference type="OrthoDB" id="9773233at2"/>
<evidence type="ECO:0000259" key="5">
    <source>
        <dbReference type="Pfam" id="PF03486"/>
    </source>
</evidence>
<sequence>MPKVAIIGGGAAGMACAIAAAREGAEAHVYERADRVGKKLLVTGNGRCNMSNTDIMSSDYNDPEFVQEAMNVLPPESVMAFFEDLGVLAFEEDEGRIYPYSNKAATVLDMLRLGMKEAGVVEHCDREVRAVAPLSRGGWAVAFADDAVEGFDAVVCAVGGNPSRALLPSDIAFHACTPVLAALKTDTTNIKALSGIRVRARVYLDEEPEDLRDAWLDVVDPEFEASYQGPEERGEVLFRDWGISGIAVFDMSRYVEPGQMVFLDLLPDMEPQDKVDFIWEQSMAHPSRTAAEVMSGLLPSRVARAVVVGGGLNPDEPIIAEQEAVVLAMVSESFGLSVRGIADPKQAQVTRGGFATECFDAHTFECREHAGLFACGEALDVDGRCGGYNLHWAWTSGLLAGASAAHVEDAPEGSFEGLSLSSIEGLAQRARRSTLSGHEGGRDQRSGGQRSCGKGGFRVAGKRGDGARGGEKGRDGASRGQASGRGADARDQRGKGQNSGQRGKGGQRSNAGATRSNGGNNGGKRPNGRPKLNLGR</sequence>
<keyword evidence="8" id="KW-1185">Reference proteome</keyword>
<dbReference type="Gene3D" id="2.40.30.10">
    <property type="entry name" value="Translation factors"/>
    <property type="match status" value="1"/>
</dbReference>
<evidence type="ECO:0000256" key="3">
    <source>
        <dbReference type="ARBA" id="ARBA00022827"/>
    </source>
</evidence>
<evidence type="ECO:0000259" key="6">
    <source>
        <dbReference type="Pfam" id="PF22780"/>
    </source>
</evidence>
<dbReference type="PANTHER" id="PTHR42887:SF2">
    <property type="entry name" value="OS12G0638800 PROTEIN"/>
    <property type="match status" value="1"/>
</dbReference>
<dbReference type="SUPFAM" id="SSF51905">
    <property type="entry name" value="FAD/NAD(P)-binding domain"/>
    <property type="match status" value="1"/>
</dbReference>